<comment type="caution">
    <text evidence="2">The sequence shown here is derived from an EMBL/GenBank/DDBJ whole genome shotgun (WGS) entry which is preliminary data.</text>
</comment>
<keyword evidence="3" id="KW-1185">Reference proteome</keyword>
<dbReference type="Pfam" id="PF06127">
    <property type="entry name" value="Mpo1-like"/>
    <property type="match status" value="1"/>
</dbReference>
<organism evidence="2 3">
    <name type="scientific">Euplotes crassus</name>
    <dbReference type="NCBI Taxonomy" id="5936"/>
    <lineage>
        <taxon>Eukaryota</taxon>
        <taxon>Sar</taxon>
        <taxon>Alveolata</taxon>
        <taxon>Ciliophora</taxon>
        <taxon>Intramacronucleata</taxon>
        <taxon>Spirotrichea</taxon>
        <taxon>Hypotrichia</taxon>
        <taxon>Euplotida</taxon>
        <taxon>Euplotidae</taxon>
        <taxon>Moneuplotes</taxon>
    </lineage>
</organism>
<proteinExistence type="predicted"/>
<dbReference type="GO" id="GO:0005783">
    <property type="term" value="C:endoplasmic reticulum"/>
    <property type="evidence" value="ECO:0007669"/>
    <property type="project" value="TreeGrafter"/>
</dbReference>
<evidence type="ECO:0000256" key="1">
    <source>
        <dbReference type="SAM" id="Phobius"/>
    </source>
</evidence>
<keyword evidence="1" id="KW-1133">Transmembrane helix</keyword>
<feature type="transmembrane region" description="Helical" evidence="1">
    <location>
        <begin position="137"/>
        <end position="159"/>
    </location>
</feature>
<name>A0AAD1XZ70_EUPCR</name>
<evidence type="ECO:0000313" key="2">
    <source>
        <dbReference type="EMBL" id="CAI2381588.1"/>
    </source>
</evidence>
<reference evidence="2" key="1">
    <citation type="submission" date="2023-07" db="EMBL/GenBank/DDBJ databases">
        <authorList>
            <consortium name="AG Swart"/>
            <person name="Singh M."/>
            <person name="Singh A."/>
            <person name="Seah K."/>
            <person name="Emmerich C."/>
        </authorList>
    </citation>
    <scope>NUCLEOTIDE SEQUENCE</scope>
    <source>
        <strain evidence="2">DP1</strain>
    </source>
</reference>
<dbReference type="Proteomes" id="UP001295684">
    <property type="component" value="Unassembled WGS sequence"/>
</dbReference>
<dbReference type="PANTHER" id="PTHR28026">
    <property type="entry name" value="DUF962 DOMAIN PROTEIN (AFU_ORTHOLOGUE AFUA_8G05310)"/>
    <property type="match status" value="1"/>
</dbReference>
<keyword evidence="1" id="KW-0812">Transmembrane</keyword>
<feature type="transmembrane region" description="Helical" evidence="1">
    <location>
        <begin position="61"/>
        <end position="90"/>
    </location>
</feature>
<dbReference type="GO" id="GO:0046521">
    <property type="term" value="P:sphingoid catabolic process"/>
    <property type="evidence" value="ECO:0007669"/>
    <property type="project" value="TreeGrafter"/>
</dbReference>
<keyword evidence="1" id="KW-0472">Membrane</keyword>
<dbReference type="AlphaFoldDB" id="A0AAD1XZ70"/>
<evidence type="ECO:0008006" key="4">
    <source>
        <dbReference type="Google" id="ProtNLM"/>
    </source>
</evidence>
<sequence length="190" mass="21941">MAFQSFFVSYGKFHNNIVNKLIHIVFIPTIVFCIMGTSHYYPLADIGFVYEKLDLGLVMCLLLPILYIFQEVVTGCVTTAMLHVLYYFSLQSFKANQDVNDYFYGVPYFWFLLYLQAFSWIMQFIGHGVFEKRAPALLSNLFSALVAPDFVVIEILYMFGYNKKAIDEAQVEIDADISAYWNMGKKTKAE</sequence>
<feature type="transmembrane region" description="Helical" evidence="1">
    <location>
        <begin position="21"/>
        <end position="41"/>
    </location>
</feature>
<dbReference type="GO" id="GO:0016020">
    <property type="term" value="C:membrane"/>
    <property type="evidence" value="ECO:0007669"/>
    <property type="project" value="GOC"/>
</dbReference>
<dbReference type="InterPro" id="IPR009305">
    <property type="entry name" value="Mpo1-like"/>
</dbReference>
<feature type="transmembrane region" description="Helical" evidence="1">
    <location>
        <begin position="102"/>
        <end position="125"/>
    </location>
</feature>
<dbReference type="EMBL" id="CAMPGE010023677">
    <property type="protein sequence ID" value="CAI2381588.1"/>
    <property type="molecule type" value="Genomic_DNA"/>
</dbReference>
<protein>
    <recommendedName>
        <fullName evidence="4">DUF962 domain-containing protein</fullName>
    </recommendedName>
</protein>
<evidence type="ECO:0000313" key="3">
    <source>
        <dbReference type="Proteomes" id="UP001295684"/>
    </source>
</evidence>
<dbReference type="PANTHER" id="PTHR28026:SF9">
    <property type="entry name" value="2-HYDROXY-PALMITIC ACID DIOXYGENASE MPO1"/>
    <property type="match status" value="1"/>
</dbReference>
<accession>A0AAD1XZ70</accession>
<gene>
    <name evidence="2" type="ORF">ECRASSUSDP1_LOCUS23045</name>
</gene>